<dbReference type="OrthoDB" id="6077989at2"/>
<gene>
    <name evidence="2" type="ORF">SAMN05421762_2967</name>
</gene>
<keyword evidence="3" id="KW-1185">Reference proteome</keyword>
<dbReference type="InterPro" id="IPR012312">
    <property type="entry name" value="Hemerythrin-like"/>
</dbReference>
<dbReference type="RefSeq" id="WP_093446419.1">
    <property type="nucleotide sequence ID" value="NZ_FNZG01000001.1"/>
</dbReference>
<accession>A0A1I1NQ21</accession>
<dbReference type="STRING" id="517719.SAMN05421762_2967"/>
<feature type="domain" description="Hemerythrin-like" evidence="1">
    <location>
        <begin position="47"/>
        <end position="186"/>
    </location>
</feature>
<protein>
    <submittedName>
        <fullName evidence="2">Hemerythrin HHE cation binding domain-containing protein</fullName>
    </submittedName>
</protein>
<organism evidence="2 3">
    <name type="scientific">Pseudooceanicola nitratireducens</name>
    <dbReference type="NCBI Taxonomy" id="517719"/>
    <lineage>
        <taxon>Bacteria</taxon>
        <taxon>Pseudomonadati</taxon>
        <taxon>Pseudomonadota</taxon>
        <taxon>Alphaproteobacteria</taxon>
        <taxon>Rhodobacterales</taxon>
        <taxon>Paracoccaceae</taxon>
        <taxon>Pseudooceanicola</taxon>
    </lineage>
</organism>
<sequence length="195" mass="22615">MSDDTPKDLSQDFPLDGRKGLPEHLRVLADLYPRTEWRGHPNFNDLTSFWLERHGMFRQLNDLLVESSEKRLDGANPRYGRELQHYTSMYLNQLHGHHQIEDHHYFPQFIPLDRRLEQGFEILDRDHHALDGHIHALAASTNAVLQKIAAGDNDEKEARALLDAQKAFRAFLHRHLEDEEDLVVPVILEYGAALS</sequence>
<dbReference type="EMBL" id="FOLX01000001">
    <property type="protein sequence ID" value="SFC96863.1"/>
    <property type="molecule type" value="Genomic_DNA"/>
</dbReference>
<dbReference type="Pfam" id="PF01814">
    <property type="entry name" value="Hemerythrin"/>
    <property type="match status" value="1"/>
</dbReference>
<dbReference type="AlphaFoldDB" id="A0A1I1NQ21"/>
<evidence type="ECO:0000313" key="3">
    <source>
        <dbReference type="Proteomes" id="UP000231644"/>
    </source>
</evidence>
<proteinExistence type="predicted"/>
<evidence type="ECO:0000259" key="1">
    <source>
        <dbReference type="Pfam" id="PF01814"/>
    </source>
</evidence>
<dbReference type="Proteomes" id="UP000231644">
    <property type="component" value="Unassembled WGS sequence"/>
</dbReference>
<dbReference type="Gene3D" id="1.20.120.520">
    <property type="entry name" value="nmb1532 protein domain like"/>
    <property type="match status" value="1"/>
</dbReference>
<reference evidence="2 3" key="1">
    <citation type="submission" date="2016-10" db="EMBL/GenBank/DDBJ databases">
        <authorList>
            <person name="de Groot N.N."/>
        </authorList>
    </citation>
    <scope>NUCLEOTIDE SEQUENCE [LARGE SCALE GENOMIC DNA]</scope>
    <source>
        <strain evidence="2 3">DSM 29619</strain>
    </source>
</reference>
<evidence type="ECO:0000313" key="2">
    <source>
        <dbReference type="EMBL" id="SFC96863.1"/>
    </source>
</evidence>
<name>A0A1I1NQ21_9RHOB</name>